<dbReference type="Gene3D" id="3.40.50.880">
    <property type="match status" value="1"/>
</dbReference>
<dbReference type="Gene3D" id="3.40.50.300">
    <property type="entry name" value="P-loop containing nucleotide triphosphate hydrolases"/>
    <property type="match status" value="1"/>
</dbReference>
<evidence type="ECO:0000259" key="10">
    <source>
        <dbReference type="Pfam" id="PF01656"/>
    </source>
</evidence>
<dbReference type="InterPro" id="IPR027417">
    <property type="entry name" value="P-loop_NTPase"/>
</dbReference>
<comment type="catalytic activity">
    <reaction evidence="9">
        <text>cob(II)yrinate + 2 L-glutamine + 2 ATP + 2 H2O = cob(II)yrinate a,c diamide + 2 L-glutamate + 2 ADP + 2 phosphate + 2 H(+)</text>
        <dbReference type="Rhea" id="RHEA:26289"/>
        <dbReference type="ChEBI" id="CHEBI:15377"/>
        <dbReference type="ChEBI" id="CHEBI:15378"/>
        <dbReference type="ChEBI" id="CHEBI:29985"/>
        <dbReference type="ChEBI" id="CHEBI:30616"/>
        <dbReference type="ChEBI" id="CHEBI:43474"/>
        <dbReference type="ChEBI" id="CHEBI:58359"/>
        <dbReference type="ChEBI" id="CHEBI:58537"/>
        <dbReference type="ChEBI" id="CHEBI:58894"/>
        <dbReference type="ChEBI" id="CHEBI:456216"/>
        <dbReference type="EC" id="6.3.5.11"/>
    </reaction>
</comment>
<keyword evidence="8 9" id="KW-0315">Glutamine amidotransferase</keyword>
<comment type="cofactor">
    <cofactor evidence="1 9">
        <name>Mg(2+)</name>
        <dbReference type="ChEBI" id="CHEBI:18420"/>
    </cofactor>
</comment>
<dbReference type="HAMAP" id="MF_00027">
    <property type="entry name" value="CobB_CbiA"/>
    <property type="match status" value="1"/>
</dbReference>
<evidence type="ECO:0000313" key="12">
    <source>
        <dbReference type="EMBL" id="TCV86677.1"/>
    </source>
</evidence>
<dbReference type="Proteomes" id="UP000295367">
    <property type="component" value="Unassembled WGS sequence"/>
</dbReference>
<dbReference type="OrthoDB" id="9764035at2"/>
<evidence type="ECO:0000256" key="9">
    <source>
        <dbReference type="HAMAP-Rule" id="MF_00027"/>
    </source>
</evidence>
<protein>
    <recommendedName>
        <fullName evidence="9">Cobyrinate a,c-diamide synthase</fullName>
        <ecNumber evidence="9">6.3.5.11</ecNumber>
    </recommendedName>
    <alternativeName>
        <fullName evidence="9">Cobyrinic acid a,c-diamide synthetase</fullName>
    </alternativeName>
</protein>
<evidence type="ECO:0000256" key="8">
    <source>
        <dbReference type="ARBA" id="ARBA00022962"/>
    </source>
</evidence>
<evidence type="ECO:0000259" key="11">
    <source>
        <dbReference type="Pfam" id="PF07685"/>
    </source>
</evidence>
<gene>
    <name evidence="9" type="primary">cbiA</name>
    <name evidence="12" type="ORF">EDC63_10638</name>
</gene>
<feature type="active site" description="Nucleophile" evidence="9">
    <location>
        <position position="329"/>
    </location>
</feature>
<name>A0A4R3Y4P2_9PROT</name>
<keyword evidence="7 9" id="KW-0460">Magnesium</keyword>
<keyword evidence="4 9" id="KW-0436">Ligase</keyword>
<dbReference type="Pfam" id="PF07685">
    <property type="entry name" value="GATase_3"/>
    <property type="match status" value="1"/>
</dbReference>
<dbReference type="GO" id="GO:0005524">
    <property type="term" value="F:ATP binding"/>
    <property type="evidence" value="ECO:0007669"/>
    <property type="project" value="UniProtKB-UniRule"/>
</dbReference>
<dbReference type="Pfam" id="PF01656">
    <property type="entry name" value="CbiA"/>
    <property type="match status" value="1"/>
</dbReference>
<dbReference type="CDD" id="cd05388">
    <property type="entry name" value="CobB_N"/>
    <property type="match status" value="1"/>
</dbReference>
<comment type="caution">
    <text evidence="12">The sequence shown here is derived from an EMBL/GenBank/DDBJ whole genome shotgun (WGS) entry which is preliminary data.</text>
</comment>
<dbReference type="AlphaFoldDB" id="A0A4R3Y4P2"/>
<comment type="domain">
    <text evidence="9">Comprises of two domains. The C-terminal domain contains the binding site for glutamine and catalyzes the hydrolysis of this substrate to glutamate and ammonia. The N-terminal domain is anticipated to bind ATP and cobyrinate and catalyzes the ultimate synthesis of the diamide product. The ammonia produced via the glutaminase domain is probably translocated to the adjacent domain via a molecular tunnel, where it reacts with an activated intermediate.</text>
</comment>
<dbReference type="SUPFAM" id="SSF52317">
    <property type="entry name" value="Class I glutamine amidotransferase-like"/>
    <property type="match status" value="1"/>
</dbReference>
<dbReference type="InterPro" id="IPR002586">
    <property type="entry name" value="CobQ/CobB/MinD/ParA_Nub-bd_dom"/>
</dbReference>
<comment type="function">
    <text evidence="9">Catalyzes the ATP-dependent amidation of the two carboxylate groups at positions a and c of cobyrinate, using either L-glutamine or ammonia as the nitrogen source.</text>
</comment>
<comment type="similarity">
    <text evidence="2">Belongs to the CobB/CobQ family. CobQ subfamily.</text>
</comment>
<evidence type="ECO:0000256" key="2">
    <source>
        <dbReference type="ARBA" id="ARBA00006205"/>
    </source>
</evidence>
<dbReference type="UniPathway" id="UPA00148">
    <property type="reaction ID" value="UER00231"/>
</dbReference>
<evidence type="ECO:0000256" key="6">
    <source>
        <dbReference type="ARBA" id="ARBA00022840"/>
    </source>
</evidence>
<evidence type="ECO:0000256" key="3">
    <source>
        <dbReference type="ARBA" id="ARBA00022573"/>
    </source>
</evidence>
<keyword evidence="3 9" id="KW-0169">Cobalamin biosynthesis</keyword>
<dbReference type="GO" id="GO:0042242">
    <property type="term" value="F:cobyrinic acid a,c-diamide synthase activity"/>
    <property type="evidence" value="ECO:0007669"/>
    <property type="project" value="UniProtKB-UniRule"/>
</dbReference>
<proteinExistence type="inferred from homology"/>
<evidence type="ECO:0000256" key="1">
    <source>
        <dbReference type="ARBA" id="ARBA00001946"/>
    </source>
</evidence>
<dbReference type="InterPro" id="IPR011698">
    <property type="entry name" value="GATase_3"/>
</dbReference>
<comment type="similarity">
    <text evidence="9">Belongs to the CobB/CbiA family.</text>
</comment>
<dbReference type="NCBIfam" id="TIGR00379">
    <property type="entry name" value="cobB"/>
    <property type="match status" value="1"/>
</dbReference>
<dbReference type="EC" id="6.3.5.11" evidence="9"/>
<comment type="pathway">
    <text evidence="9">Cofactor biosynthesis; adenosylcobalamin biosynthesis; cob(II)yrinate a,c-diamide from sirohydrochlorin (anaerobic route): step 10/10.</text>
</comment>
<dbReference type="CDD" id="cd03130">
    <property type="entry name" value="GATase1_CobB"/>
    <property type="match status" value="1"/>
</dbReference>
<dbReference type="GO" id="GO:0009236">
    <property type="term" value="P:cobalamin biosynthetic process"/>
    <property type="evidence" value="ECO:0007669"/>
    <property type="project" value="UniProtKB-UniRule"/>
</dbReference>
<evidence type="ECO:0000313" key="13">
    <source>
        <dbReference type="Proteomes" id="UP000295367"/>
    </source>
</evidence>
<dbReference type="InterPro" id="IPR004484">
    <property type="entry name" value="CbiA/CobB_synth"/>
</dbReference>
<comment type="miscellaneous">
    <text evidence="9">The a and c carboxylates of cobyrinate are activated for nucleophilic attack via formation of a phosphorylated intermediate by ATP. CbiA catalyzes first the amidation of the c-carboxylate, and then that of the a-carboxylate.</text>
</comment>
<dbReference type="PROSITE" id="PS51274">
    <property type="entry name" value="GATASE_COBBQ"/>
    <property type="match status" value="1"/>
</dbReference>
<feature type="domain" description="CobB/CobQ-like glutamine amidotransferase" evidence="11">
    <location>
        <begin position="247"/>
        <end position="437"/>
    </location>
</feature>
<dbReference type="EMBL" id="SMCO01000006">
    <property type="protein sequence ID" value="TCV86677.1"/>
    <property type="molecule type" value="Genomic_DNA"/>
</dbReference>
<keyword evidence="13" id="KW-1185">Reference proteome</keyword>
<dbReference type="PANTHER" id="PTHR43873">
    <property type="entry name" value="COBYRINATE A,C-DIAMIDE SYNTHASE"/>
    <property type="match status" value="1"/>
</dbReference>
<keyword evidence="6 9" id="KW-0067">ATP-binding</keyword>
<feature type="domain" description="CobQ/CobB/MinD/ParA nucleotide binding" evidence="10">
    <location>
        <begin position="13"/>
        <end position="186"/>
    </location>
</feature>
<evidence type="ECO:0000256" key="5">
    <source>
        <dbReference type="ARBA" id="ARBA00022741"/>
    </source>
</evidence>
<dbReference type="InterPro" id="IPR029062">
    <property type="entry name" value="Class_I_gatase-like"/>
</dbReference>
<evidence type="ECO:0000256" key="4">
    <source>
        <dbReference type="ARBA" id="ARBA00022598"/>
    </source>
</evidence>
<organism evidence="12 13">
    <name type="scientific">Sulfurirhabdus autotrophica</name>
    <dbReference type="NCBI Taxonomy" id="1706046"/>
    <lineage>
        <taxon>Bacteria</taxon>
        <taxon>Pseudomonadati</taxon>
        <taxon>Pseudomonadota</taxon>
        <taxon>Betaproteobacteria</taxon>
        <taxon>Nitrosomonadales</taxon>
        <taxon>Sulfuricellaceae</taxon>
        <taxon>Sulfurirhabdus</taxon>
    </lineage>
</organism>
<evidence type="ECO:0000256" key="7">
    <source>
        <dbReference type="ARBA" id="ARBA00022842"/>
    </source>
</evidence>
<dbReference type="NCBIfam" id="NF002204">
    <property type="entry name" value="PRK01077.1"/>
    <property type="match status" value="1"/>
</dbReference>
<reference evidence="12 13" key="1">
    <citation type="submission" date="2019-03" db="EMBL/GenBank/DDBJ databases">
        <title>Genomic Encyclopedia of Type Strains, Phase IV (KMG-IV): sequencing the most valuable type-strain genomes for metagenomic binning, comparative biology and taxonomic classification.</title>
        <authorList>
            <person name="Goeker M."/>
        </authorList>
    </citation>
    <scope>NUCLEOTIDE SEQUENCE [LARGE SCALE GENOMIC DNA]</scope>
    <source>
        <strain evidence="12 13">DSM 100309</strain>
    </source>
</reference>
<dbReference type="RefSeq" id="WP_124948102.1">
    <property type="nucleotide sequence ID" value="NZ_BHVT01000076.1"/>
</dbReference>
<dbReference type="SUPFAM" id="SSF52540">
    <property type="entry name" value="P-loop containing nucleoside triphosphate hydrolases"/>
    <property type="match status" value="1"/>
</dbReference>
<keyword evidence="5 9" id="KW-0547">Nucleotide-binding</keyword>
<feature type="site" description="Increases nucleophilicity of active site Cys" evidence="9">
    <location>
        <position position="436"/>
    </location>
</feature>
<dbReference type="PANTHER" id="PTHR43873:SF1">
    <property type="entry name" value="COBYRINATE A,C-DIAMIDE SYNTHASE"/>
    <property type="match status" value="1"/>
</dbReference>
<sequence length="468" mass="51892">MSQFLISAAHKSSGKTTISIGLCAALKQRGLIVQPFKKGPDYIDPMWLTMASGLRCRNLDFYLMDNEEILSMYHQYSEKADVTLIEGNKGLYDGLDLDGSNSNSALARLLDVPVVLVIDARGMTRGIAPLILGYQAFDREVKISGVILNHLGGARHEGKLRAVIEHYTDVPVLGAIHHDEGLQIKERHLGLMPSNETEEAVNYVADISKVISEQVNLDQLVSLGKTSKPKPSISEFNTAYTDVKRVRIGLAQDKAFGFYYADDLDAMESAGAEIVFIDTLNDKVLPDIDGLFIGGGFPEMMMKELEANATLRVQIREAIAKGLPVYAECGGLMYLSRSLTWQGSTCEMVGVIPGDIVMNPKPVGRGYVRLEETGLSPWHRDKDEAKVVIPAHEFHYSSLENLEGDIKFAYRVLRGYGVDGEHDGIMINNMFASYSHLRSLKAFNWAERFVVWVRKIAMQRKLASESVA</sequence>
<accession>A0A4R3Y4P2</accession>